<dbReference type="InterPro" id="IPR017907">
    <property type="entry name" value="Znf_RING_CS"/>
</dbReference>
<dbReference type="GO" id="GO:0008270">
    <property type="term" value="F:zinc ion binding"/>
    <property type="evidence" value="ECO:0007669"/>
    <property type="project" value="UniProtKB-KW"/>
</dbReference>
<evidence type="ECO:0000256" key="4">
    <source>
        <dbReference type="PROSITE-ProRule" id="PRU00175"/>
    </source>
</evidence>
<evidence type="ECO:0000313" key="8">
    <source>
        <dbReference type="Proteomes" id="UP000269221"/>
    </source>
</evidence>
<feature type="compositionally biased region" description="Low complexity" evidence="5">
    <location>
        <begin position="233"/>
        <end position="247"/>
    </location>
</feature>
<reference evidence="7 8" key="1">
    <citation type="submission" date="2018-07" db="EMBL/GenBank/DDBJ databases">
        <title>A high quality draft genome assembly of the barn swallow (H. rustica rustica).</title>
        <authorList>
            <person name="Formenti G."/>
            <person name="Chiara M."/>
            <person name="Poveda L."/>
            <person name="Francoijs K.-J."/>
            <person name="Bonisoli-Alquati A."/>
            <person name="Canova L."/>
            <person name="Gianfranceschi L."/>
            <person name="Horner D.S."/>
            <person name="Saino N."/>
        </authorList>
    </citation>
    <scope>NUCLEOTIDE SEQUENCE [LARGE SCALE GENOMIC DNA]</scope>
    <source>
        <strain evidence="7">Chelidonia</strain>
        <tissue evidence="7">Blood</tissue>
    </source>
</reference>
<dbReference type="InterPro" id="IPR013083">
    <property type="entry name" value="Znf_RING/FYVE/PHD"/>
</dbReference>
<keyword evidence="3" id="KW-0862">Zinc</keyword>
<evidence type="ECO:0000259" key="6">
    <source>
        <dbReference type="PROSITE" id="PS50089"/>
    </source>
</evidence>
<dbReference type="PROSITE" id="PS50089">
    <property type="entry name" value="ZF_RING_2"/>
    <property type="match status" value="1"/>
</dbReference>
<feature type="region of interest" description="Disordered" evidence="5">
    <location>
        <begin position="222"/>
        <end position="247"/>
    </location>
</feature>
<feature type="domain" description="RING-type" evidence="6">
    <location>
        <begin position="9"/>
        <end position="48"/>
    </location>
</feature>
<gene>
    <name evidence="7" type="ORF">DUI87_00524</name>
</gene>
<dbReference type="SMART" id="SM00184">
    <property type="entry name" value="RING"/>
    <property type="match status" value="1"/>
</dbReference>
<evidence type="ECO:0000256" key="3">
    <source>
        <dbReference type="ARBA" id="ARBA00022833"/>
    </source>
</evidence>
<dbReference type="Gene3D" id="3.30.40.10">
    <property type="entry name" value="Zinc/RING finger domain, C3HC4 (zinc finger)"/>
    <property type="match status" value="1"/>
</dbReference>
<feature type="compositionally biased region" description="Polar residues" evidence="5">
    <location>
        <begin position="105"/>
        <end position="117"/>
    </location>
</feature>
<keyword evidence="1" id="KW-0479">Metal-binding</keyword>
<dbReference type="InterPro" id="IPR001841">
    <property type="entry name" value="Znf_RING"/>
</dbReference>
<feature type="region of interest" description="Disordered" evidence="5">
    <location>
        <begin position="93"/>
        <end position="122"/>
    </location>
</feature>
<protein>
    <recommendedName>
        <fullName evidence="6">RING-type domain-containing protein</fullName>
    </recommendedName>
</protein>
<dbReference type="OrthoDB" id="21204at2759"/>
<dbReference type="EMBL" id="QRBI01000092">
    <property type="protein sequence ID" value="RMC22213.1"/>
    <property type="molecule type" value="Genomic_DNA"/>
</dbReference>
<dbReference type="Pfam" id="PF13639">
    <property type="entry name" value="zf-RING_2"/>
    <property type="match status" value="1"/>
</dbReference>
<keyword evidence="2 4" id="KW-0863">Zinc-finger</keyword>
<dbReference type="PROSITE" id="PS00518">
    <property type="entry name" value="ZF_RING_1"/>
    <property type="match status" value="1"/>
</dbReference>
<comment type="caution">
    <text evidence="7">The sequence shown here is derived from an EMBL/GenBank/DDBJ whole genome shotgun (WGS) entry which is preliminary data.</text>
</comment>
<dbReference type="AlphaFoldDB" id="A0A3M0LA78"/>
<dbReference type="SUPFAM" id="SSF57850">
    <property type="entry name" value="RING/U-box"/>
    <property type="match status" value="1"/>
</dbReference>
<name>A0A3M0LA78_HIRRU</name>
<keyword evidence="8" id="KW-1185">Reference proteome</keyword>
<dbReference type="Proteomes" id="UP000269221">
    <property type="component" value="Unassembled WGS sequence"/>
</dbReference>
<proteinExistence type="predicted"/>
<evidence type="ECO:0000256" key="5">
    <source>
        <dbReference type="SAM" id="MobiDB-lite"/>
    </source>
</evidence>
<dbReference type="STRING" id="333673.A0A3M0LA78"/>
<evidence type="ECO:0000256" key="2">
    <source>
        <dbReference type="ARBA" id="ARBA00022771"/>
    </source>
</evidence>
<organism evidence="7 8">
    <name type="scientific">Hirundo rustica rustica</name>
    <dbReference type="NCBI Taxonomy" id="333673"/>
    <lineage>
        <taxon>Eukaryota</taxon>
        <taxon>Metazoa</taxon>
        <taxon>Chordata</taxon>
        <taxon>Craniata</taxon>
        <taxon>Vertebrata</taxon>
        <taxon>Euteleostomi</taxon>
        <taxon>Archelosauria</taxon>
        <taxon>Archosauria</taxon>
        <taxon>Dinosauria</taxon>
        <taxon>Saurischia</taxon>
        <taxon>Theropoda</taxon>
        <taxon>Coelurosauria</taxon>
        <taxon>Aves</taxon>
        <taxon>Neognathae</taxon>
        <taxon>Neoaves</taxon>
        <taxon>Telluraves</taxon>
        <taxon>Australaves</taxon>
        <taxon>Passeriformes</taxon>
        <taxon>Sylvioidea</taxon>
        <taxon>Hirundinidae</taxon>
        <taxon>Hirundo</taxon>
    </lineage>
</organism>
<accession>A0A3M0LA78</accession>
<evidence type="ECO:0000256" key="1">
    <source>
        <dbReference type="ARBA" id="ARBA00022723"/>
    </source>
</evidence>
<sequence>MATKRDGNCPVCQDSWKDGTSALPCHHCFCLGCILQWTHKNPSCSLCRTLIETVRFSEQDEWDYVQPVITSPAESPEACSLAGRTPHHLDKNGVLGLEVSPPSSPQGTLSRAEQSPSGPEPVSGLLPEVWAGLFQQNQRLLEPMRPWLCQRLEQIYHGQWWLVEATESCFLRYLCICGLDAEALAQTLLVFLEGHTALLVHGLIEVVAAQCSEEAQRLLHSHTAGDEDNSQQRAPAPADPSASVSAPAAARRASHQWLQCGGRSWCLRGHSPWGSQPPPTCAQPCRVRPAPEGAGAARAASSGRSLCPGQQLQPLCSSQSGQGLLAWGEPVCPKKEGPPGVWILRSPARGHDGTELTPEALREPCHHFRLNDETSSLSSFPISHPRPMHSMMPL</sequence>
<evidence type="ECO:0000313" key="7">
    <source>
        <dbReference type="EMBL" id="RMC22213.1"/>
    </source>
</evidence>